<evidence type="ECO:0000256" key="8">
    <source>
        <dbReference type="ARBA" id="ARBA00022692"/>
    </source>
</evidence>
<evidence type="ECO:0000256" key="18">
    <source>
        <dbReference type="ARBA" id="ARBA00023288"/>
    </source>
</evidence>
<name>U5EJD6_9DIPT</name>
<dbReference type="GO" id="GO:0005615">
    <property type="term" value="C:extracellular space"/>
    <property type="evidence" value="ECO:0007669"/>
    <property type="project" value="TreeGrafter"/>
</dbReference>
<keyword evidence="5" id="KW-1003">Cell membrane</keyword>
<dbReference type="AlphaFoldDB" id="U5EJD6"/>
<dbReference type="InterPro" id="IPR027268">
    <property type="entry name" value="Peptidase_M4/M1_CTD_sf"/>
</dbReference>
<feature type="binding site" evidence="20">
    <location>
        <position position="340"/>
    </location>
    <ligand>
        <name>Zn(2+)</name>
        <dbReference type="ChEBI" id="CHEBI:29105"/>
        <note>catalytic</note>
    </ligand>
</feature>
<dbReference type="GO" id="GO:0008270">
    <property type="term" value="F:zinc ion binding"/>
    <property type="evidence" value="ECO:0007669"/>
    <property type="project" value="UniProtKB-UniRule"/>
</dbReference>
<evidence type="ECO:0000259" key="27">
    <source>
        <dbReference type="Pfam" id="PF17900"/>
    </source>
</evidence>
<accession>U5EJD6</accession>
<feature type="region of interest" description="Disordered" evidence="23">
    <location>
        <begin position="905"/>
        <end position="937"/>
    </location>
</feature>
<proteinExistence type="evidence at transcript level"/>
<evidence type="ECO:0000256" key="17">
    <source>
        <dbReference type="ARBA" id="ARBA00023180"/>
    </source>
</evidence>
<evidence type="ECO:0000256" key="21">
    <source>
        <dbReference type="PIRSR" id="PIRSR634016-4"/>
    </source>
</evidence>
<evidence type="ECO:0000259" key="26">
    <source>
        <dbReference type="Pfam" id="PF11838"/>
    </source>
</evidence>
<dbReference type="SUPFAM" id="SSF63737">
    <property type="entry name" value="Leukotriene A4 hydrolase N-terminal domain"/>
    <property type="match status" value="1"/>
</dbReference>
<keyword evidence="7 22" id="KW-0645">Protease</keyword>
<dbReference type="CDD" id="cd09601">
    <property type="entry name" value="M1_APN-Q_like"/>
    <property type="match status" value="1"/>
</dbReference>
<dbReference type="GO" id="GO:0005886">
    <property type="term" value="C:plasma membrane"/>
    <property type="evidence" value="ECO:0007669"/>
    <property type="project" value="UniProtKB-SubCell"/>
</dbReference>
<evidence type="ECO:0000256" key="9">
    <source>
        <dbReference type="ARBA" id="ARBA00022723"/>
    </source>
</evidence>
<dbReference type="Gene3D" id="2.60.40.1910">
    <property type="match status" value="1"/>
</dbReference>
<keyword evidence="6" id="KW-0336">GPI-anchor</keyword>
<dbReference type="PRINTS" id="PR00756">
    <property type="entry name" value="ALADIPTASE"/>
</dbReference>
<dbReference type="GO" id="GO:0042277">
    <property type="term" value="F:peptide binding"/>
    <property type="evidence" value="ECO:0007669"/>
    <property type="project" value="TreeGrafter"/>
</dbReference>
<evidence type="ECO:0000256" key="24">
    <source>
        <dbReference type="SAM" id="SignalP"/>
    </source>
</evidence>
<dbReference type="Pfam" id="PF17900">
    <property type="entry name" value="Peptidase_M1_N"/>
    <property type="match status" value="1"/>
</dbReference>
<evidence type="ECO:0000256" key="14">
    <source>
        <dbReference type="ARBA" id="ARBA00022989"/>
    </source>
</evidence>
<evidence type="ECO:0000256" key="5">
    <source>
        <dbReference type="ARBA" id="ARBA00022475"/>
    </source>
</evidence>
<dbReference type="FunFam" id="2.60.40.1910:FF:000008">
    <property type="entry name" value="Aminopeptidase"/>
    <property type="match status" value="1"/>
</dbReference>
<evidence type="ECO:0000256" key="11">
    <source>
        <dbReference type="ARBA" id="ARBA00022801"/>
    </source>
</evidence>
<keyword evidence="12 20" id="KW-0862">Zinc</keyword>
<feature type="binding site" evidence="20">
    <location>
        <position position="317"/>
    </location>
    <ligand>
        <name>Zn(2+)</name>
        <dbReference type="ChEBI" id="CHEBI:29105"/>
        <note>catalytic</note>
    </ligand>
</feature>
<evidence type="ECO:0000256" key="23">
    <source>
        <dbReference type="SAM" id="MobiDB-lite"/>
    </source>
</evidence>
<dbReference type="InterPro" id="IPR014782">
    <property type="entry name" value="Peptidase_M1_dom"/>
</dbReference>
<feature type="site" description="Transition state stabilizer" evidence="21">
    <location>
        <position position="404"/>
    </location>
</feature>
<dbReference type="Gene3D" id="1.25.50.20">
    <property type="match status" value="1"/>
</dbReference>
<dbReference type="FunFam" id="1.10.390.10:FF:000013">
    <property type="entry name" value="Aminopeptidase N"/>
    <property type="match status" value="1"/>
</dbReference>
<feature type="signal peptide" evidence="24">
    <location>
        <begin position="1"/>
        <end position="18"/>
    </location>
</feature>
<comment type="subcellular location">
    <subcellularLocation>
        <location evidence="2">Cell membrane</location>
        <topology evidence="2">Lipid-anchor</topology>
        <topology evidence="2">GPI-anchor</topology>
    </subcellularLocation>
    <subcellularLocation>
        <location evidence="1">Membrane</location>
        <topology evidence="1">Single-pass type II membrane protein</topology>
    </subcellularLocation>
</comment>
<keyword evidence="17" id="KW-0325">Glycoprotein</keyword>
<evidence type="ECO:0000256" key="16">
    <source>
        <dbReference type="ARBA" id="ARBA00023136"/>
    </source>
</evidence>
<evidence type="ECO:0000256" key="7">
    <source>
        <dbReference type="ARBA" id="ARBA00022670"/>
    </source>
</evidence>
<dbReference type="SUPFAM" id="SSF55486">
    <property type="entry name" value="Metalloproteases ('zincins'), catalytic domain"/>
    <property type="match status" value="1"/>
</dbReference>
<evidence type="ECO:0000256" key="12">
    <source>
        <dbReference type="ARBA" id="ARBA00022833"/>
    </source>
</evidence>
<feature type="domain" description="Peptidase M1 membrane alanine aminopeptidase" evidence="25">
    <location>
        <begin position="243"/>
        <end position="471"/>
    </location>
</feature>
<keyword evidence="10 24" id="KW-0732">Signal</keyword>
<dbReference type="GO" id="GO:0006508">
    <property type="term" value="P:proteolysis"/>
    <property type="evidence" value="ECO:0007669"/>
    <property type="project" value="UniProtKB-KW"/>
</dbReference>
<dbReference type="EMBL" id="GANO01002269">
    <property type="protein sequence ID" value="JAB57602.1"/>
    <property type="molecule type" value="mRNA"/>
</dbReference>
<evidence type="ECO:0000256" key="6">
    <source>
        <dbReference type="ARBA" id="ARBA00022622"/>
    </source>
</evidence>
<sequence length="959" mass="109290">MILLKIVLLLIVSAVIHGLRLPQTSRPLHYDIEIVSNIHLDDLSYQGIATIEIQVLENTNMIILHKVDLTIISVKNYADNSTIPTLSGDANDFLMLTFFTRNLDANKTFKFTIEYSANLRTDFKGFYVSSYQNSSNAERKFATTNFQPTKARMAFPCYDEPEYKATFKIQIVHGKNYSALSNTKIESIEENVPGKPDYQRTIFKTTPKMSTYLVAFIVSDFTNVRSGDQQVFGKPGDEGNLDFALEFGNNVLSNLSQYLNYSYWTQMEKIDQVAVPKFTLGGMENWGLVIYSESSLQFNPNVSTYSNKFKNAKTIAHEFSHQWFGDLVTCKWWDYLWLNEGFATLFEYIGVDLVYPEWNVMDFFTVNTLHGAFFWDSSNYTQPMTQNISTSHLDIGLAFNPISYSKSASVLRMFQHVFGNDNFKEGLNIYLNARKFDSVTTDDLSAALEQSISGKNLLPIGVTVKQIMDSWTTAKGFPILNVERNYTSGEVIISQQQYFRNSTDRSETIWWIPINYATASLNDFSNTSATDWLSSRSKILTENISSQDFVIFNKQQTSYYRVNYDLENWKLILAALVRNHSSIHYLNRAQLLEDAFELVQSERLNFTIMLDLLKYLEHEIHYVPWTVANNILTYLSKKLLGTKYDMHFNEFMQKILPNVYKTIAVDQVNATDTMLDKHLQTLISSLACNYKVGNCLENMQNRLKKYIDDKIEIHQDIRPAVYCHGMRSANETEFVFFYHKLLGSKDPVERKLLINSLACSYNETYLKAFFDASIGSSADINLSVVERLQIHRSIADASSAGLQAIIEMFTERNVTEINGILGPNTTVNALSAIVERVKYQIEFEKLTTLVNRLQSIGEITVEHGNNTLDLARNNFMWETSSEGAVIGNWFESNFPQNVTVITTTSNPSSQVTDDISTSDASNNSTVTTQKPSAPGSASTSFISLYLIQFLLFITLYTLY</sequence>
<keyword evidence="14" id="KW-1133">Transmembrane helix</keyword>
<dbReference type="Gene3D" id="2.60.40.1730">
    <property type="entry name" value="tricorn interacting facor f3 domain"/>
    <property type="match status" value="1"/>
</dbReference>
<dbReference type="PANTHER" id="PTHR11533:SF290">
    <property type="entry name" value="AMINOPEPTIDASE"/>
    <property type="match status" value="1"/>
</dbReference>
<dbReference type="InterPro" id="IPR045357">
    <property type="entry name" value="Aminopeptidase_N-like_N"/>
</dbReference>
<feature type="chain" id="PRO_5004659967" description="Aminopeptidase" evidence="24">
    <location>
        <begin position="19"/>
        <end position="959"/>
    </location>
</feature>
<evidence type="ECO:0000256" key="15">
    <source>
        <dbReference type="ARBA" id="ARBA00023049"/>
    </source>
</evidence>
<keyword evidence="16" id="KW-0472">Membrane</keyword>
<reference evidence="28" key="1">
    <citation type="journal article" date="2014" name="Insect Biochem. Mol. Biol.">
        <title>An insight into the sialome of the frog biting fly, Corethrella appendiculata.</title>
        <authorList>
            <person name="Ribeiro J.M.C."/>
            <person name="Chagas A.C."/>
            <person name="Pham V.M."/>
            <person name="Lounibos L.P."/>
            <person name="Calvo E."/>
        </authorList>
    </citation>
    <scope>NUCLEOTIDE SEQUENCE</scope>
    <source>
        <tissue evidence="28">Salivary glands</tissue>
    </source>
</reference>
<dbReference type="EC" id="3.4.11.-" evidence="22"/>
<comment type="cofactor">
    <cofactor evidence="20 22">
        <name>Zn(2+)</name>
        <dbReference type="ChEBI" id="CHEBI:29105"/>
    </cofactor>
    <text evidence="20 22">Binds 1 zinc ion per subunit.</text>
</comment>
<keyword evidence="18" id="KW-0449">Lipoprotein</keyword>
<keyword evidence="11 22" id="KW-0378">Hydrolase</keyword>
<evidence type="ECO:0000259" key="25">
    <source>
        <dbReference type="Pfam" id="PF01433"/>
    </source>
</evidence>
<dbReference type="InterPro" id="IPR034016">
    <property type="entry name" value="M1_APN-typ"/>
</dbReference>
<dbReference type="Pfam" id="PF11838">
    <property type="entry name" value="ERAP1_C"/>
    <property type="match status" value="1"/>
</dbReference>
<dbReference type="PANTHER" id="PTHR11533">
    <property type="entry name" value="PROTEASE M1 ZINC METALLOPROTEASE"/>
    <property type="match status" value="1"/>
</dbReference>
<dbReference type="GO" id="GO:0070006">
    <property type="term" value="F:metalloaminopeptidase activity"/>
    <property type="evidence" value="ECO:0007669"/>
    <property type="project" value="TreeGrafter"/>
</dbReference>
<evidence type="ECO:0000256" key="3">
    <source>
        <dbReference type="ARBA" id="ARBA00010136"/>
    </source>
</evidence>
<dbReference type="Pfam" id="PF01433">
    <property type="entry name" value="Peptidase_M1"/>
    <property type="match status" value="1"/>
</dbReference>
<evidence type="ECO:0000256" key="13">
    <source>
        <dbReference type="ARBA" id="ARBA00022968"/>
    </source>
</evidence>
<keyword evidence="13" id="KW-0735">Signal-anchor</keyword>
<feature type="active site" description="Proton acceptor" evidence="19">
    <location>
        <position position="318"/>
    </location>
</feature>
<keyword evidence="15 22" id="KW-0482">Metalloprotease</keyword>
<evidence type="ECO:0000256" key="19">
    <source>
        <dbReference type="PIRSR" id="PIRSR634016-1"/>
    </source>
</evidence>
<comment type="similarity">
    <text evidence="3 22">Belongs to the peptidase M1 family.</text>
</comment>
<dbReference type="InterPro" id="IPR050344">
    <property type="entry name" value="Peptidase_M1_aminopeptidases"/>
</dbReference>
<evidence type="ECO:0000313" key="28">
    <source>
        <dbReference type="EMBL" id="JAB57602.1"/>
    </source>
</evidence>
<protein>
    <recommendedName>
        <fullName evidence="22">Aminopeptidase</fullName>
        <ecNumber evidence="22">3.4.11.-</ecNumber>
    </recommendedName>
</protein>
<dbReference type="GO" id="GO:0005737">
    <property type="term" value="C:cytoplasm"/>
    <property type="evidence" value="ECO:0007669"/>
    <property type="project" value="TreeGrafter"/>
</dbReference>
<keyword evidence="4 22" id="KW-0031">Aminopeptidase</keyword>
<dbReference type="InterPro" id="IPR042097">
    <property type="entry name" value="Aminopeptidase_N-like_N_sf"/>
</dbReference>
<evidence type="ECO:0000256" key="20">
    <source>
        <dbReference type="PIRSR" id="PIRSR634016-3"/>
    </source>
</evidence>
<organism evidence="28">
    <name type="scientific">Corethrella appendiculata</name>
    <dbReference type="NCBI Taxonomy" id="1370023"/>
    <lineage>
        <taxon>Eukaryota</taxon>
        <taxon>Metazoa</taxon>
        <taxon>Ecdysozoa</taxon>
        <taxon>Arthropoda</taxon>
        <taxon>Hexapoda</taxon>
        <taxon>Insecta</taxon>
        <taxon>Pterygota</taxon>
        <taxon>Neoptera</taxon>
        <taxon>Endopterygota</taxon>
        <taxon>Diptera</taxon>
        <taxon>Nematocera</taxon>
        <taxon>Culicoidea</taxon>
        <taxon>Chaoboridae</taxon>
        <taxon>Corethrella</taxon>
    </lineage>
</organism>
<evidence type="ECO:0000256" key="22">
    <source>
        <dbReference type="RuleBase" id="RU364040"/>
    </source>
</evidence>
<evidence type="ECO:0000256" key="2">
    <source>
        <dbReference type="ARBA" id="ARBA00004609"/>
    </source>
</evidence>
<dbReference type="GO" id="GO:0098552">
    <property type="term" value="C:side of membrane"/>
    <property type="evidence" value="ECO:0007669"/>
    <property type="project" value="UniProtKB-KW"/>
</dbReference>
<keyword evidence="9 20" id="KW-0479">Metal-binding</keyword>
<dbReference type="GO" id="GO:0043171">
    <property type="term" value="P:peptide catabolic process"/>
    <property type="evidence" value="ECO:0007669"/>
    <property type="project" value="TreeGrafter"/>
</dbReference>
<dbReference type="InterPro" id="IPR024571">
    <property type="entry name" value="ERAP1-like_C_dom"/>
</dbReference>
<feature type="domain" description="ERAP1-like C-terminal" evidence="26">
    <location>
        <begin position="549"/>
        <end position="836"/>
    </location>
</feature>
<feature type="domain" description="Aminopeptidase N-like N-terminal" evidence="27">
    <location>
        <begin position="27"/>
        <end position="213"/>
    </location>
</feature>
<evidence type="ECO:0000256" key="10">
    <source>
        <dbReference type="ARBA" id="ARBA00022729"/>
    </source>
</evidence>
<dbReference type="InterPro" id="IPR001930">
    <property type="entry name" value="Peptidase_M1"/>
</dbReference>
<evidence type="ECO:0000256" key="1">
    <source>
        <dbReference type="ARBA" id="ARBA00004606"/>
    </source>
</evidence>
<dbReference type="FunFam" id="2.60.40.1730:FF:000012">
    <property type="entry name" value="Aminopeptidase N"/>
    <property type="match status" value="1"/>
</dbReference>
<feature type="binding site" evidence="20">
    <location>
        <position position="321"/>
    </location>
    <ligand>
        <name>Zn(2+)</name>
        <dbReference type="ChEBI" id="CHEBI:29105"/>
        <note>catalytic</note>
    </ligand>
</feature>
<dbReference type="Gene3D" id="1.10.390.10">
    <property type="entry name" value="Neutral Protease Domain 2"/>
    <property type="match status" value="1"/>
</dbReference>
<evidence type="ECO:0000256" key="4">
    <source>
        <dbReference type="ARBA" id="ARBA00022438"/>
    </source>
</evidence>
<keyword evidence="8" id="KW-0812">Transmembrane</keyword>